<evidence type="ECO:0000256" key="1">
    <source>
        <dbReference type="PROSITE-ProRule" id="PRU01006"/>
    </source>
</evidence>
<keyword evidence="2" id="KW-0732">Signal</keyword>
<dbReference type="PROSITE" id="PS50236">
    <property type="entry name" value="CHCR"/>
    <property type="match status" value="1"/>
</dbReference>
<dbReference type="InterPro" id="IPR016024">
    <property type="entry name" value="ARM-type_fold"/>
</dbReference>
<feature type="repeat" description="CHCR" evidence="1">
    <location>
        <begin position="1"/>
        <end position="95"/>
    </location>
</feature>
<name>A0A392R154_9FABA</name>
<dbReference type="GO" id="GO:0032051">
    <property type="term" value="F:clathrin light chain binding"/>
    <property type="evidence" value="ECO:0007669"/>
    <property type="project" value="TreeGrafter"/>
</dbReference>
<dbReference type="GO" id="GO:0009506">
    <property type="term" value="C:plasmodesma"/>
    <property type="evidence" value="ECO:0007669"/>
    <property type="project" value="TreeGrafter"/>
</dbReference>
<dbReference type="AlphaFoldDB" id="A0A392R154"/>
<keyword evidence="4" id="KW-1185">Reference proteome</keyword>
<dbReference type="PANTHER" id="PTHR10292:SF34">
    <property type="entry name" value="CLATHRIN HEAVY CHAIN 1-RELATED"/>
    <property type="match status" value="1"/>
</dbReference>
<proteinExistence type="predicted"/>
<evidence type="ECO:0000313" key="3">
    <source>
        <dbReference type="EMBL" id="MCI30321.1"/>
    </source>
</evidence>
<feature type="signal peptide" evidence="2">
    <location>
        <begin position="1"/>
        <end position="19"/>
    </location>
</feature>
<evidence type="ECO:0000256" key="2">
    <source>
        <dbReference type="SAM" id="SignalP"/>
    </source>
</evidence>
<reference evidence="3 4" key="1">
    <citation type="journal article" date="2018" name="Front. Plant Sci.">
        <title>Red Clover (Trifolium pratense) and Zigzag Clover (T. medium) - A Picture of Genomic Similarities and Differences.</title>
        <authorList>
            <person name="Dluhosova J."/>
            <person name="Istvanek J."/>
            <person name="Nedelnik J."/>
            <person name="Repkova J."/>
        </authorList>
    </citation>
    <scope>NUCLEOTIDE SEQUENCE [LARGE SCALE GENOMIC DNA]</scope>
    <source>
        <strain evidence="4">cv. 10/8</strain>
        <tissue evidence="3">Leaf</tissue>
    </source>
</reference>
<accession>A0A392R154</accession>
<evidence type="ECO:0000313" key="4">
    <source>
        <dbReference type="Proteomes" id="UP000265520"/>
    </source>
</evidence>
<sequence>MLLNVIDIFVLVILWPAQRNLIREATAFLLDVLKPNLPEHGFLQTKVLEINLVTFPNVADAILANGMFSHYDRPRIAQLCEKAGLYVRALQVMPC</sequence>
<comment type="caution">
    <text evidence="3">The sequence shown here is derived from an EMBL/GenBank/DDBJ whole genome shotgun (WGS) entry which is preliminary data.</text>
</comment>
<dbReference type="SUPFAM" id="SSF48371">
    <property type="entry name" value="ARM repeat"/>
    <property type="match status" value="1"/>
</dbReference>
<dbReference type="Proteomes" id="UP000265520">
    <property type="component" value="Unassembled WGS sequence"/>
</dbReference>
<dbReference type="PANTHER" id="PTHR10292">
    <property type="entry name" value="CLATHRIN HEAVY CHAIN RELATED"/>
    <property type="match status" value="1"/>
</dbReference>
<dbReference type="GO" id="GO:0006886">
    <property type="term" value="P:intracellular protein transport"/>
    <property type="evidence" value="ECO:0007669"/>
    <property type="project" value="UniProtKB-UniRule"/>
</dbReference>
<dbReference type="GO" id="GO:0006898">
    <property type="term" value="P:receptor-mediated endocytosis"/>
    <property type="evidence" value="ECO:0007669"/>
    <property type="project" value="TreeGrafter"/>
</dbReference>
<dbReference type="GO" id="GO:0009507">
    <property type="term" value="C:chloroplast"/>
    <property type="evidence" value="ECO:0007669"/>
    <property type="project" value="TreeGrafter"/>
</dbReference>
<organism evidence="3 4">
    <name type="scientific">Trifolium medium</name>
    <dbReference type="NCBI Taxonomy" id="97028"/>
    <lineage>
        <taxon>Eukaryota</taxon>
        <taxon>Viridiplantae</taxon>
        <taxon>Streptophyta</taxon>
        <taxon>Embryophyta</taxon>
        <taxon>Tracheophyta</taxon>
        <taxon>Spermatophyta</taxon>
        <taxon>Magnoliopsida</taxon>
        <taxon>eudicotyledons</taxon>
        <taxon>Gunneridae</taxon>
        <taxon>Pentapetalae</taxon>
        <taxon>rosids</taxon>
        <taxon>fabids</taxon>
        <taxon>Fabales</taxon>
        <taxon>Fabaceae</taxon>
        <taxon>Papilionoideae</taxon>
        <taxon>50 kb inversion clade</taxon>
        <taxon>NPAAA clade</taxon>
        <taxon>Hologalegina</taxon>
        <taxon>IRL clade</taxon>
        <taxon>Trifolieae</taxon>
        <taxon>Trifolium</taxon>
    </lineage>
</organism>
<dbReference type="GO" id="GO:0005886">
    <property type="term" value="C:plasma membrane"/>
    <property type="evidence" value="ECO:0007669"/>
    <property type="project" value="TreeGrafter"/>
</dbReference>
<protein>
    <submittedName>
        <fullName evidence="3">Clathrin heavy chain 1-like</fullName>
    </submittedName>
</protein>
<dbReference type="EMBL" id="LXQA010178674">
    <property type="protein sequence ID" value="MCI30321.1"/>
    <property type="molecule type" value="Genomic_DNA"/>
</dbReference>
<feature type="chain" id="PRO_5017267319" evidence="2">
    <location>
        <begin position="20"/>
        <end position="95"/>
    </location>
</feature>
<dbReference type="InterPro" id="IPR055358">
    <property type="entry name" value="CHCR"/>
</dbReference>
<dbReference type="Pfam" id="PF00637">
    <property type="entry name" value="Clathrin"/>
    <property type="match status" value="1"/>
</dbReference>
<dbReference type="GO" id="GO:0005794">
    <property type="term" value="C:Golgi apparatus"/>
    <property type="evidence" value="ECO:0007669"/>
    <property type="project" value="TreeGrafter"/>
</dbReference>
<dbReference type="GO" id="GO:0071439">
    <property type="term" value="C:clathrin complex"/>
    <property type="evidence" value="ECO:0007669"/>
    <property type="project" value="TreeGrafter"/>
</dbReference>
<dbReference type="InterPro" id="IPR000547">
    <property type="entry name" value="Clathrin_H-chain/VPS_repeat"/>
</dbReference>